<keyword evidence="4" id="KW-1185">Reference proteome</keyword>
<dbReference type="EMBL" id="JAUKTV010000002">
    <property type="protein sequence ID" value="KAK0744519.1"/>
    <property type="molecule type" value="Genomic_DNA"/>
</dbReference>
<sequence>MHFSSQSTRNERLFEMATYTDEQISRYLRHIGYTKDAAKKHAAEDPLGLLTRLQILHMARVPFESLSLHYSKYRTLSLDPEDLFVKIVGKGRGGYCMEVNTFYAVVLRSLGFTLFSTGGRVRNEAGYKGWDHMVNIVTINGQRYLVDVGFGTNGATRPVPLQHGHEFFTISPAQGRLEYRSIDAHTDPNQRVWVYSVRQNKEAPWREMYSFAEFEFISGDFEVMNMHTSSTPQSFFVQSVMCMQTILDDEQQNPVGKMILHRDYVKRQIGDSSEILEKLESEPQRVEALKKYFDITLSGEEQRGIRGLASELKDRSKHA</sequence>
<protein>
    <recommendedName>
        <fullName evidence="5">Arylamine N-acetyltransferase</fullName>
    </recommendedName>
</protein>
<accession>A0AA40ES60</accession>
<keyword evidence="2" id="KW-0012">Acyltransferase</keyword>
<dbReference type="AlphaFoldDB" id="A0AA40ES60"/>
<dbReference type="PANTHER" id="PTHR11786:SF0">
    <property type="entry name" value="ARYLAMINE N-ACETYLTRANSFERASE 4-RELATED"/>
    <property type="match status" value="1"/>
</dbReference>
<dbReference type="Proteomes" id="UP001172159">
    <property type="component" value="Unassembled WGS sequence"/>
</dbReference>
<dbReference type="PRINTS" id="PR01543">
    <property type="entry name" value="ANATRNSFRASE"/>
</dbReference>
<dbReference type="GO" id="GO:0016407">
    <property type="term" value="F:acetyltransferase activity"/>
    <property type="evidence" value="ECO:0007669"/>
    <property type="project" value="InterPro"/>
</dbReference>
<dbReference type="PANTHER" id="PTHR11786">
    <property type="entry name" value="N-HYDROXYARYLAMINE O-ACETYLTRANSFERASE"/>
    <property type="match status" value="1"/>
</dbReference>
<dbReference type="Pfam" id="PF00797">
    <property type="entry name" value="Acetyltransf_2"/>
    <property type="match status" value="1"/>
</dbReference>
<organism evidence="3 4">
    <name type="scientific">Apiosordaria backusii</name>
    <dbReference type="NCBI Taxonomy" id="314023"/>
    <lineage>
        <taxon>Eukaryota</taxon>
        <taxon>Fungi</taxon>
        <taxon>Dikarya</taxon>
        <taxon>Ascomycota</taxon>
        <taxon>Pezizomycotina</taxon>
        <taxon>Sordariomycetes</taxon>
        <taxon>Sordariomycetidae</taxon>
        <taxon>Sordariales</taxon>
        <taxon>Lasiosphaeriaceae</taxon>
        <taxon>Apiosordaria</taxon>
    </lineage>
</organism>
<dbReference type="Gene3D" id="3.30.2140.20">
    <property type="match status" value="1"/>
</dbReference>
<keyword evidence="2" id="KW-0808">Transferase</keyword>
<dbReference type="InterPro" id="IPR038765">
    <property type="entry name" value="Papain-like_cys_pep_sf"/>
</dbReference>
<dbReference type="SUPFAM" id="SSF54001">
    <property type="entry name" value="Cysteine proteinases"/>
    <property type="match status" value="1"/>
</dbReference>
<evidence type="ECO:0000313" key="3">
    <source>
        <dbReference type="EMBL" id="KAK0744519.1"/>
    </source>
</evidence>
<name>A0AA40ES60_9PEZI</name>
<evidence type="ECO:0000256" key="2">
    <source>
        <dbReference type="RuleBase" id="RU003452"/>
    </source>
</evidence>
<proteinExistence type="inferred from homology"/>
<comment type="caution">
    <text evidence="3">The sequence shown here is derived from an EMBL/GenBank/DDBJ whole genome shotgun (WGS) entry which is preliminary data.</text>
</comment>
<evidence type="ECO:0000313" key="4">
    <source>
        <dbReference type="Proteomes" id="UP001172159"/>
    </source>
</evidence>
<dbReference type="InterPro" id="IPR053710">
    <property type="entry name" value="Arylamine_NAT_domain_sf"/>
</dbReference>
<dbReference type="InterPro" id="IPR001447">
    <property type="entry name" value="Arylamine_N-AcTrfase"/>
</dbReference>
<gene>
    <name evidence="3" type="ORF">B0T21DRAFT_357942</name>
</gene>
<evidence type="ECO:0008006" key="5">
    <source>
        <dbReference type="Google" id="ProtNLM"/>
    </source>
</evidence>
<comment type="similarity">
    <text evidence="1 2">Belongs to the arylamine N-acetyltransferase family.</text>
</comment>
<evidence type="ECO:0000256" key="1">
    <source>
        <dbReference type="ARBA" id="ARBA00006547"/>
    </source>
</evidence>
<reference evidence="3" key="1">
    <citation type="submission" date="2023-06" db="EMBL/GenBank/DDBJ databases">
        <title>Genome-scale phylogeny and comparative genomics of the fungal order Sordariales.</title>
        <authorList>
            <consortium name="Lawrence Berkeley National Laboratory"/>
            <person name="Hensen N."/>
            <person name="Bonometti L."/>
            <person name="Westerberg I."/>
            <person name="Brannstrom I.O."/>
            <person name="Guillou S."/>
            <person name="Cros-Aarteil S."/>
            <person name="Calhoun S."/>
            <person name="Haridas S."/>
            <person name="Kuo A."/>
            <person name="Mondo S."/>
            <person name="Pangilinan J."/>
            <person name="Riley R."/>
            <person name="Labutti K."/>
            <person name="Andreopoulos B."/>
            <person name="Lipzen A."/>
            <person name="Chen C."/>
            <person name="Yanf M."/>
            <person name="Daum C."/>
            <person name="Ng V."/>
            <person name="Clum A."/>
            <person name="Steindorff A."/>
            <person name="Ohm R."/>
            <person name="Martin F."/>
            <person name="Silar P."/>
            <person name="Natvig D."/>
            <person name="Lalanne C."/>
            <person name="Gautier V."/>
            <person name="Ament-Velasquez S.L."/>
            <person name="Kruys A."/>
            <person name="Hutchinson M.I."/>
            <person name="Powell A.J."/>
            <person name="Barry K."/>
            <person name="Miller A.N."/>
            <person name="Grigoriev I.V."/>
            <person name="Debuchy R."/>
            <person name="Gladieux P."/>
            <person name="Thoren M.H."/>
            <person name="Johannesson H."/>
        </authorList>
    </citation>
    <scope>NUCLEOTIDE SEQUENCE</scope>
    <source>
        <strain evidence="3">CBS 540.89</strain>
    </source>
</reference>